<keyword evidence="5" id="KW-0963">Cytoplasm</keyword>
<dbReference type="Proteomes" id="UP000286746">
    <property type="component" value="Unassembled WGS sequence"/>
</dbReference>
<dbReference type="RefSeq" id="WP_125057306.1">
    <property type="nucleotide sequence ID" value="NZ_BHZD01000001.1"/>
</dbReference>
<keyword evidence="5" id="KW-0521">NADP</keyword>
<comment type="caution">
    <text evidence="7">The sequence shown here is derived from an EMBL/GenBank/DDBJ whole genome shotgun (WGS) entry which is preliminary data.</text>
</comment>
<protein>
    <recommendedName>
        <fullName evidence="5">Flavin-dependent monooxygenase</fullName>
    </recommendedName>
    <alternativeName>
        <fullName evidence="5">TetX monooxygenase</fullName>
        <shortName evidence="5">TetX</shortName>
        <ecNumber evidence="5">1.14.13.-</ecNumber>
    </alternativeName>
</protein>
<keyword evidence="4 5" id="KW-0503">Monooxygenase</keyword>
<proteinExistence type="inferred from homology"/>
<keyword evidence="1 5" id="KW-0285">Flavoprotein</keyword>
<evidence type="ECO:0000256" key="3">
    <source>
        <dbReference type="ARBA" id="ARBA00023002"/>
    </source>
</evidence>
<evidence type="ECO:0000259" key="6">
    <source>
        <dbReference type="Pfam" id="PF01494"/>
    </source>
</evidence>
<feature type="binding site" evidence="5">
    <location>
        <position position="51"/>
    </location>
    <ligand>
        <name>FAD</name>
        <dbReference type="ChEBI" id="CHEBI:57692"/>
    </ligand>
</feature>
<dbReference type="Pfam" id="PF01494">
    <property type="entry name" value="FAD_binding_3"/>
    <property type="match status" value="2"/>
</dbReference>
<evidence type="ECO:0000256" key="5">
    <source>
        <dbReference type="HAMAP-Rule" id="MF_00845"/>
    </source>
</evidence>
<dbReference type="HAMAP" id="MF_00845">
    <property type="entry name" value="TetX_monooxygenase"/>
    <property type="match status" value="1"/>
</dbReference>
<feature type="binding site" evidence="5">
    <location>
        <position position="113"/>
    </location>
    <ligand>
        <name>FAD</name>
        <dbReference type="ChEBI" id="CHEBI:57692"/>
    </ligand>
</feature>
<name>A0A401WCU1_STREY</name>
<reference evidence="7 8" key="1">
    <citation type="submission" date="2018-11" db="EMBL/GenBank/DDBJ databases">
        <title>Whole genome sequence of Streptomyces paromomycinus NBRC 15454(T).</title>
        <authorList>
            <person name="Komaki H."/>
            <person name="Tamura T."/>
        </authorList>
    </citation>
    <scope>NUCLEOTIDE SEQUENCE [LARGE SCALE GENOMIC DNA]</scope>
    <source>
        <strain evidence="7 8">NBRC 15454</strain>
    </source>
</reference>
<evidence type="ECO:0000313" key="7">
    <source>
        <dbReference type="EMBL" id="GCD47122.1"/>
    </source>
</evidence>
<comment type="similarity">
    <text evidence="5">Belongs to the aromatic-ring hydroxylase family. TetX subfamily.</text>
</comment>
<dbReference type="PRINTS" id="PR00420">
    <property type="entry name" value="RNGMNOXGNASE"/>
</dbReference>
<dbReference type="EMBL" id="BHZD01000001">
    <property type="protein sequence ID" value="GCD47122.1"/>
    <property type="molecule type" value="Genomic_DNA"/>
</dbReference>
<evidence type="ECO:0000256" key="2">
    <source>
        <dbReference type="ARBA" id="ARBA00022827"/>
    </source>
</evidence>
<comment type="catalytic activity">
    <reaction evidence="5">
        <text>a tetracycline + NADPH + O2 + H(+) = an 11a-hydroxytetracycline + NADP(+) + H2O</text>
        <dbReference type="Rhea" id="RHEA:61444"/>
        <dbReference type="ChEBI" id="CHEBI:15377"/>
        <dbReference type="ChEBI" id="CHEBI:15378"/>
        <dbReference type="ChEBI" id="CHEBI:15379"/>
        <dbReference type="ChEBI" id="CHEBI:57783"/>
        <dbReference type="ChEBI" id="CHEBI:58349"/>
        <dbReference type="ChEBI" id="CHEBI:144644"/>
        <dbReference type="ChEBI" id="CHEBI:144645"/>
    </reaction>
</comment>
<dbReference type="PANTHER" id="PTHR46972:SF1">
    <property type="entry name" value="FAD DEPENDENT OXIDOREDUCTASE DOMAIN-CONTAINING PROTEIN"/>
    <property type="match status" value="1"/>
</dbReference>
<keyword evidence="5" id="KW-0547">Nucleotide-binding</keyword>
<dbReference type="InterPro" id="IPR036188">
    <property type="entry name" value="FAD/NAD-bd_sf"/>
</dbReference>
<dbReference type="GO" id="GO:0046677">
    <property type="term" value="P:response to antibiotic"/>
    <property type="evidence" value="ECO:0007669"/>
    <property type="project" value="InterPro"/>
</dbReference>
<feature type="binding site" evidence="5">
    <location>
        <position position="307"/>
    </location>
    <ligand>
        <name>FAD</name>
        <dbReference type="ChEBI" id="CHEBI:57692"/>
    </ligand>
</feature>
<gene>
    <name evidence="7" type="ORF">GKJPGBOP_06879</name>
</gene>
<comment type="function">
    <text evidence="5">An FAD-requiring monooxygenase active on some tetracycline antibiotic derivatives, which leads to their inactivation. Hydroxylates carbon 11a of tetracycline and some analogs.</text>
</comment>
<sequence>MNLTREARVAVVGAGPGGLVCARVLQLHGRSVTVFEREAAFDARPQGGSLDLHPETGQAALRAAGVLDRFHALSRPEGQEWRKVDHVTAAALEQEWPPGDEGAGVEDRPEIDRGHLRGLLLDSLAPGTVRWGSAVSGAVPLADGTCRLEFTDGTSEVFDLVVGADGAWSRVRPAVSDALPAYTGVAFVETGFDDSDVRHPALARLVGPGTLVAESGSTVLFAQRNSNGHIRTYVAFRAPQDWRTAAGLDVDDTAAMRAHLGARLDGWAEVLRYAMLNGDHGFADRPLFALPVPHIWEHVPGVTLLGDAAHLMPPLGVGVNHALLDGAELAQALVGAERVDDAVRAYEEVMLPRSADLAKRCAEGLGHLVP</sequence>
<evidence type="ECO:0000313" key="8">
    <source>
        <dbReference type="Proteomes" id="UP000286746"/>
    </source>
</evidence>
<organism evidence="7 8">
    <name type="scientific">Streptomyces paromomycinus</name>
    <name type="common">Streptomyces rimosus subsp. paromomycinus</name>
    <dbReference type="NCBI Taxonomy" id="92743"/>
    <lineage>
        <taxon>Bacteria</taxon>
        <taxon>Bacillati</taxon>
        <taxon>Actinomycetota</taxon>
        <taxon>Actinomycetes</taxon>
        <taxon>Kitasatosporales</taxon>
        <taxon>Streptomycetaceae</taxon>
        <taxon>Streptomyces</taxon>
    </lineage>
</organism>
<evidence type="ECO:0000256" key="4">
    <source>
        <dbReference type="ARBA" id="ARBA00023033"/>
    </source>
</evidence>
<keyword evidence="2 5" id="KW-0274">FAD</keyword>
<feature type="binding site" evidence="5">
    <location>
        <position position="44"/>
    </location>
    <ligand>
        <name>NADPH</name>
        <dbReference type="ChEBI" id="CHEBI:57783"/>
    </ligand>
</feature>
<dbReference type="GO" id="GO:0004497">
    <property type="term" value="F:monooxygenase activity"/>
    <property type="evidence" value="ECO:0007669"/>
    <property type="project" value="UniProtKB-UniRule"/>
</dbReference>
<comment type="domain">
    <text evidence="5">Consists of an N-terminal FAD-binding domain with a Rossman fold and a C-terminal substrate-binding domain.</text>
</comment>
<dbReference type="InterPro" id="IPR043683">
    <property type="entry name" value="TetX_monooxygenase"/>
</dbReference>
<evidence type="ECO:0000256" key="1">
    <source>
        <dbReference type="ARBA" id="ARBA00022630"/>
    </source>
</evidence>
<comment type="subcellular location">
    <subcellularLocation>
        <location evidence="5">Cytoplasm</location>
    </subcellularLocation>
</comment>
<accession>A0A401WCU1</accession>
<dbReference type="InterPro" id="IPR002938">
    <property type="entry name" value="FAD-bd"/>
</dbReference>
<dbReference type="GO" id="GO:0005737">
    <property type="term" value="C:cytoplasm"/>
    <property type="evidence" value="ECO:0007669"/>
    <property type="project" value="UniProtKB-SubCell"/>
</dbReference>
<dbReference type="GO" id="GO:0071949">
    <property type="term" value="F:FAD binding"/>
    <property type="evidence" value="ECO:0007669"/>
    <property type="project" value="InterPro"/>
</dbReference>
<dbReference type="Gene3D" id="3.50.50.60">
    <property type="entry name" value="FAD/NAD(P)-binding domain"/>
    <property type="match status" value="1"/>
</dbReference>
<feature type="domain" description="FAD-binding" evidence="6">
    <location>
        <begin position="7"/>
        <end position="78"/>
    </location>
</feature>
<dbReference type="EC" id="1.14.13.-" evidence="5"/>
<dbReference type="PANTHER" id="PTHR46972">
    <property type="entry name" value="MONOOXYGENASE ASQM-RELATED"/>
    <property type="match status" value="1"/>
</dbReference>
<keyword evidence="8" id="KW-1185">Reference proteome</keyword>
<feature type="domain" description="FAD-binding" evidence="6">
    <location>
        <begin position="302"/>
        <end position="356"/>
    </location>
</feature>
<dbReference type="SUPFAM" id="SSF51905">
    <property type="entry name" value="FAD/NAD(P)-binding domain"/>
    <property type="match status" value="1"/>
</dbReference>
<comment type="cofactor">
    <cofactor evidence="5">
        <name>FAD</name>
        <dbReference type="ChEBI" id="CHEBI:57692"/>
    </cofactor>
</comment>
<keyword evidence="3 5" id="KW-0560">Oxidoreductase</keyword>
<dbReference type="AlphaFoldDB" id="A0A401WCU1"/>
<comment type="subunit">
    <text evidence="5">Monomer.</text>
</comment>